<name>A0A6M1TNR7_9RHOB</name>
<evidence type="ECO:0000256" key="1">
    <source>
        <dbReference type="ARBA" id="ARBA00022553"/>
    </source>
</evidence>
<comment type="caution">
    <text evidence="4">The sequence shown here is derived from an EMBL/GenBank/DDBJ whole genome shotgun (WGS) entry which is preliminary data.</text>
</comment>
<dbReference type="SUPFAM" id="SSF52172">
    <property type="entry name" value="CheY-like"/>
    <property type="match status" value="1"/>
</dbReference>
<evidence type="ECO:0000256" key="2">
    <source>
        <dbReference type="PROSITE-ProRule" id="PRU00169"/>
    </source>
</evidence>
<keyword evidence="5" id="KW-1185">Reference proteome</keyword>
<sequence>MRILAIDDDPVFLELLAGMLKMIGYAQVTTMPSGEEALHELDFSGMLYDCILSDMQMPDMDGAALTAAIRQRTAYRQTPILMITAMNGKNAVDDAFAAGATDYITKPLDIIELRARIGMVDRLLAERRRLAEFARLVGQRAAAAEIKAEFDTPILIPGFDRGIEFLAMENYLLTLGVKRMYSTSAFAINIKNASIIFNKATGATYVQMLGDVGAQIVDALKTEDVMISYAGSGNFVCMTERDPGQSPDDLEILINIGLMDFETIYAADRLPVPQVRVGEPARSAFLSPTKPTRILERAIQSAMNPPEKRSKNGQMVA</sequence>
<evidence type="ECO:0000259" key="3">
    <source>
        <dbReference type="PROSITE" id="PS50110"/>
    </source>
</evidence>
<proteinExistence type="predicted"/>
<dbReference type="SMART" id="SM00448">
    <property type="entry name" value="REC"/>
    <property type="match status" value="1"/>
</dbReference>
<dbReference type="InterPro" id="IPR001789">
    <property type="entry name" value="Sig_transdc_resp-reg_receiver"/>
</dbReference>
<evidence type="ECO:0000313" key="4">
    <source>
        <dbReference type="EMBL" id="NGQ89657.1"/>
    </source>
</evidence>
<keyword evidence="1 2" id="KW-0597">Phosphoprotein</keyword>
<dbReference type="InterPro" id="IPR011006">
    <property type="entry name" value="CheY-like_superfamily"/>
</dbReference>
<dbReference type="Pfam" id="PF00072">
    <property type="entry name" value="Response_reg"/>
    <property type="match status" value="1"/>
</dbReference>
<dbReference type="PANTHER" id="PTHR44591">
    <property type="entry name" value="STRESS RESPONSE REGULATOR PROTEIN 1"/>
    <property type="match status" value="1"/>
</dbReference>
<dbReference type="Gene3D" id="3.40.50.2300">
    <property type="match status" value="1"/>
</dbReference>
<dbReference type="EMBL" id="JAALFE010000001">
    <property type="protein sequence ID" value="NGQ89657.1"/>
    <property type="molecule type" value="Genomic_DNA"/>
</dbReference>
<feature type="domain" description="Response regulatory" evidence="3">
    <location>
        <begin position="2"/>
        <end position="121"/>
    </location>
</feature>
<dbReference type="PROSITE" id="PS50110">
    <property type="entry name" value="RESPONSE_REGULATORY"/>
    <property type="match status" value="1"/>
</dbReference>
<dbReference type="PANTHER" id="PTHR44591:SF3">
    <property type="entry name" value="RESPONSE REGULATORY DOMAIN-CONTAINING PROTEIN"/>
    <property type="match status" value="1"/>
</dbReference>
<accession>A0A6M1TNR7</accession>
<dbReference type="Proteomes" id="UP000474758">
    <property type="component" value="Unassembled WGS sequence"/>
</dbReference>
<evidence type="ECO:0000313" key="5">
    <source>
        <dbReference type="Proteomes" id="UP000474758"/>
    </source>
</evidence>
<organism evidence="4 5">
    <name type="scientific">Paragemmobacter kunshanensis</name>
    <dbReference type="NCBI Taxonomy" id="2583234"/>
    <lineage>
        <taxon>Bacteria</taxon>
        <taxon>Pseudomonadati</taxon>
        <taxon>Pseudomonadota</taxon>
        <taxon>Alphaproteobacteria</taxon>
        <taxon>Rhodobacterales</taxon>
        <taxon>Paracoccaceae</taxon>
        <taxon>Paragemmobacter</taxon>
    </lineage>
</organism>
<protein>
    <submittedName>
        <fullName evidence="4">Response regulator</fullName>
    </submittedName>
</protein>
<gene>
    <name evidence="4" type="ORF">G5V65_02020</name>
</gene>
<dbReference type="RefSeq" id="WP_165046739.1">
    <property type="nucleotide sequence ID" value="NZ_JAALFE010000001.1"/>
</dbReference>
<dbReference type="InterPro" id="IPR050595">
    <property type="entry name" value="Bact_response_regulator"/>
</dbReference>
<reference evidence="4 5" key="1">
    <citation type="submission" date="2020-02" db="EMBL/GenBank/DDBJ databases">
        <title>Rhodobacter translucens sp. nov., a novel bacterium isolated from activated sludge.</title>
        <authorList>
            <person name="Liu J."/>
        </authorList>
    </citation>
    <scope>NUCLEOTIDE SEQUENCE [LARGE SCALE GENOMIC DNA]</scope>
    <source>
        <strain evidence="4 5">HX-7-19</strain>
    </source>
</reference>
<dbReference type="GO" id="GO:0000160">
    <property type="term" value="P:phosphorelay signal transduction system"/>
    <property type="evidence" value="ECO:0007669"/>
    <property type="project" value="InterPro"/>
</dbReference>
<dbReference type="AlphaFoldDB" id="A0A6M1TNR7"/>
<feature type="modified residue" description="4-aspartylphosphate" evidence="2">
    <location>
        <position position="54"/>
    </location>
</feature>